<dbReference type="GO" id="GO:0016787">
    <property type="term" value="F:hydrolase activity"/>
    <property type="evidence" value="ECO:0007669"/>
    <property type="project" value="UniProtKB-KW"/>
</dbReference>
<evidence type="ECO:0000256" key="10">
    <source>
        <dbReference type="RuleBase" id="RU003476"/>
    </source>
</evidence>
<comment type="caution">
    <text evidence="12">The sequence shown here is derived from an EMBL/GenBank/DDBJ whole genome shotgun (WGS) entry which is preliminary data.</text>
</comment>
<protein>
    <recommendedName>
        <fullName evidence="4">NAD(+) diphosphatase</fullName>
        <ecNumber evidence="4">3.6.1.22</ecNumber>
    </recommendedName>
</protein>
<evidence type="ECO:0000256" key="8">
    <source>
        <dbReference type="ARBA" id="ARBA00023027"/>
    </source>
</evidence>
<dbReference type="InterPro" id="IPR015376">
    <property type="entry name" value="Znr_NADH_PPase"/>
</dbReference>
<dbReference type="PROSITE" id="PS00893">
    <property type="entry name" value="NUDIX_BOX"/>
    <property type="match status" value="1"/>
</dbReference>
<reference evidence="13" key="1">
    <citation type="journal article" date="2019" name="Int. J. Syst. Evol. Microbiol.">
        <title>The Global Catalogue of Microorganisms (GCM) 10K type strain sequencing project: providing services to taxonomists for standard genome sequencing and annotation.</title>
        <authorList>
            <consortium name="The Broad Institute Genomics Platform"/>
            <consortium name="The Broad Institute Genome Sequencing Center for Infectious Disease"/>
            <person name="Wu L."/>
            <person name="Ma J."/>
        </authorList>
    </citation>
    <scope>NUCLEOTIDE SEQUENCE [LARGE SCALE GENOMIC DNA]</scope>
    <source>
        <strain evidence="13">CCM 7491</strain>
    </source>
</reference>
<dbReference type="Gene3D" id="3.90.79.20">
    <property type="match status" value="1"/>
</dbReference>
<evidence type="ECO:0000313" key="12">
    <source>
        <dbReference type="EMBL" id="MFC3440082.1"/>
    </source>
</evidence>
<dbReference type="Proteomes" id="UP001595681">
    <property type="component" value="Unassembled WGS sequence"/>
</dbReference>
<dbReference type="RefSeq" id="WP_380792820.1">
    <property type="nucleotide sequence ID" value="NZ_JBHRVU010000004.1"/>
</dbReference>
<dbReference type="PROSITE" id="PS51462">
    <property type="entry name" value="NUDIX"/>
    <property type="match status" value="1"/>
</dbReference>
<evidence type="ECO:0000256" key="4">
    <source>
        <dbReference type="ARBA" id="ARBA00012381"/>
    </source>
</evidence>
<evidence type="ECO:0000256" key="7">
    <source>
        <dbReference type="ARBA" id="ARBA00022842"/>
    </source>
</evidence>
<feature type="domain" description="Nudix hydrolase" evidence="11">
    <location>
        <begin position="158"/>
        <end position="284"/>
    </location>
</feature>
<evidence type="ECO:0000256" key="1">
    <source>
        <dbReference type="ARBA" id="ARBA00001946"/>
    </source>
</evidence>
<evidence type="ECO:0000256" key="9">
    <source>
        <dbReference type="ARBA" id="ARBA00023679"/>
    </source>
</evidence>
<evidence type="ECO:0000256" key="5">
    <source>
        <dbReference type="ARBA" id="ARBA00022723"/>
    </source>
</evidence>
<evidence type="ECO:0000256" key="2">
    <source>
        <dbReference type="ARBA" id="ARBA00001947"/>
    </source>
</evidence>
<keyword evidence="7" id="KW-0460">Magnesium</keyword>
<dbReference type="PANTHER" id="PTHR42904:SF6">
    <property type="entry name" value="NAD-CAPPED RNA HYDROLASE NUDT12"/>
    <property type="match status" value="1"/>
</dbReference>
<dbReference type="InterPro" id="IPR050241">
    <property type="entry name" value="NAD-cap_RNA_hydrolase_NudC"/>
</dbReference>
<comment type="catalytic activity">
    <reaction evidence="9">
        <text>a 5'-end NAD(+)-phospho-ribonucleoside in mRNA + H2O = a 5'-end phospho-adenosine-phospho-ribonucleoside in mRNA + beta-nicotinamide D-ribonucleotide + 2 H(+)</text>
        <dbReference type="Rhea" id="RHEA:60876"/>
        <dbReference type="Rhea" id="RHEA-COMP:15698"/>
        <dbReference type="Rhea" id="RHEA-COMP:15719"/>
        <dbReference type="ChEBI" id="CHEBI:14649"/>
        <dbReference type="ChEBI" id="CHEBI:15377"/>
        <dbReference type="ChEBI" id="CHEBI:15378"/>
        <dbReference type="ChEBI" id="CHEBI:144029"/>
        <dbReference type="ChEBI" id="CHEBI:144051"/>
    </reaction>
    <physiologicalReaction direction="left-to-right" evidence="9">
        <dbReference type="Rhea" id="RHEA:60877"/>
    </physiologicalReaction>
</comment>
<dbReference type="InterPro" id="IPR000086">
    <property type="entry name" value="NUDIX_hydrolase_dom"/>
</dbReference>
<dbReference type="CDD" id="cd03429">
    <property type="entry name" value="NUDIX_NADH_pyrophosphatase_Nudt13"/>
    <property type="match status" value="1"/>
</dbReference>
<sequence>MHGTETRKLPGFVGGTIDRVDHIRTNPALLASAFVDPAARLLLLDGLDPVEADGHLVLEPLAADAQVEDHLLLGIDTGNRPIFARLVADLGPNLVPTPRSRAIADLVPAEEVALYGAARSLVHWHARHPFCSVCGGATAPAKAGWARKCGNCGSEHFPRTDPVVIMLAEHRGRILVGRQHSWAPGRYSALAGFVEPGETIEEAVARELFEEAGVRVRDVRYVMSQPWPFPSSLMIACIGQAEDDALTLDQTEIEDAFWCDADGVRAALAGDPDAPFSAPPPMAVAWHLLDRWLAVAGPTLVPSGASA</sequence>
<dbReference type="InterPro" id="IPR020084">
    <property type="entry name" value="NUDIX_hydrolase_CS"/>
</dbReference>
<keyword evidence="13" id="KW-1185">Reference proteome</keyword>
<dbReference type="SUPFAM" id="SSF55811">
    <property type="entry name" value="Nudix"/>
    <property type="match status" value="1"/>
</dbReference>
<keyword evidence="5" id="KW-0479">Metal-binding</keyword>
<dbReference type="PANTHER" id="PTHR42904">
    <property type="entry name" value="NUDIX HYDROLASE, NUDC SUBFAMILY"/>
    <property type="match status" value="1"/>
</dbReference>
<proteinExistence type="inferred from homology"/>
<evidence type="ECO:0000256" key="3">
    <source>
        <dbReference type="ARBA" id="ARBA00009595"/>
    </source>
</evidence>
<comment type="cofactor">
    <cofactor evidence="1">
        <name>Mg(2+)</name>
        <dbReference type="ChEBI" id="CHEBI:18420"/>
    </cofactor>
</comment>
<dbReference type="InterPro" id="IPR015797">
    <property type="entry name" value="NUDIX_hydrolase-like_dom_sf"/>
</dbReference>
<dbReference type="Gene3D" id="3.90.79.10">
    <property type="entry name" value="Nucleoside Triphosphate Pyrophosphohydrolase"/>
    <property type="match status" value="1"/>
</dbReference>
<evidence type="ECO:0000256" key="6">
    <source>
        <dbReference type="ARBA" id="ARBA00022801"/>
    </source>
</evidence>
<dbReference type="Pfam" id="PF00293">
    <property type="entry name" value="NUDIX"/>
    <property type="match status" value="1"/>
</dbReference>
<comment type="similarity">
    <text evidence="3">Belongs to the Nudix hydrolase family. NudC subfamily.</text>
</comment>
<name>A0ABV7NC15_9SPHN</name>
<dbReference type="EC" id="3.6.1.22" evidence="4"/>
<keyword evidence="6 10" id="KW-0378">Hydrolase</keyword>
<gene>
    <name evidence="12" type="primary">nudC</name>
    <name evidence="12" type="ORF">ACFOKF_02525</name>
</gene>
<comment type="cofactor">
    <cofactor evidence="2">
        <name>Zn(2+)</name>
        <dbReference type="ChEBI" id="CHEBI:29105"/>
    </cofactor>
</comment>
<dbReference type="EMBL" id="JBHRVU010000004">
    <property type="protein sequence ID" value="MFC3440082.1"/>
    <property type="molecule type" value="Genomic_DNA"/>
</dbReference>
<dbReference type="InterPro" id="IPR020476">
    <property type="entry name" value="Nudix_hydrolase"/>
</dbReference>
<dbReference type="PRINTS" id="PR00502">
    <property type="entry name" value="NUDIXFAMILY"/>
</dbReference>
<evidence type="ECO:0000313" key="13">
    <source>
        <dbReference type="Proteomes" id="UP001595681"/>
    </source>
</evidence>
<dbReference type="InterPro" id="IPR049734">
    <property type="entry name" value="NudC-like_C"/>
</dbReference>
<dbReference type="Pfam" id="PF09297">
    <property type="entry name" value="Zn_ribbon_NUD"/>
    <property type="match status" value="1"/>
</dbReference>
<dbReference type="NCBIfam" id="NF001299">
    <property type="entry name" value="PRK00241.1"/>
    <property type="match status" value="1"/>
</dbReference>
<keyword evidence="8" id="KW-0520">NAD</keyword>
<evidence type="ECO:0000259" key="11">
    <source>
        <dbReference type="PROSITE" id="PS51462"/>
    </source>
</evidence>
<organism evidence="12 13">
    <name type="scientific">Sphingobium rhizovicinum</name>
    <dbReference type="NCBI Taxonomy" id="432308"/>
    <lineage>
        <taxon>Bacteria</taxon>
        <taxon>Pseudomonadati</taxon>
        <taxon>Pseudomonadota</taxon>
        <taxon>Alphaproteobacteria</taxon>
        <taxon>Sphingomonadales</taxon>
        <taxon>Sphingomonadaceae</taxon>
        <taxon>Sphingobium</taxon>
    </lineage>
</organism>
<accession>A0ABV7NC15</accession>